<evidence type="ECO:0000313" key="9">
    <source>
        <dbReference type="EMBL" id="TLC97820.1"/>
    </source>
</evidence>
<evidence type="ECO:0000256" key="1">
    <source>
        <dbReference type="ARBA" id="ARBA00005715"/>
    </source>
</evidence>
<dbReference type="Pfam" id="PF07005">
    <property type="entry name" value="SBD_N"/>
    <property type="match status" value="1"/>
</dbReference>
<dbReference type="Proteomes" id="UP000306509">
    <property type="component" value="Unassembled WGS sequence"/>
</dbReference>
<evidence type="ECO:0000256" key="2">
    <source>
        <dbReference type="ARBA" id="ARBA00022679"/>
    </source>
</evidence>
<reference evidence="9 10" key="1">
    <citation type="journal article" date="2019" name="Anaerobe">
        <title>Detection of Robinsoniella peoriensis in multiple bone samples of a trauma patient.</title>
        <authorList>
            <person name="Schrottner P."/>
            <person name="Hartwich K."/>
            <person name="Bunk B."/>
            <person name="Schober I."/>
            <person name="Helbig S."/>
            <person name="Rudolph W.W."/>
            <person name="Gunzer F."/>
        </authorList>
    </citation>
    <scope>NUCLEOTIDE SEQUENCE [LARGE SCALE GENOMIC DNA]</scope>
    <source>
        <strain evidence="9 10">DSM 106044</strain>
    </source>
</reference>
<dbReference type="GO" id="GO:0005524">
    <property type="term" value="F:ATP binding"/>
    <property type="evidence" value="ECO:0007669"/>
    <property type="project" value="UniProtKB-KW"/>
</dbReference>
<keyword evidence="10" id="KW-1185">Reference proteome</keyword>
<protein>
    <recommendedName>
        <fullName evidence="11">Hydroxyacid dehydrogenase</fullName>
    </recommendedName>
</protein>
<keyword evidence="3" id="KW-0547">Nucleotide-binding</keyword>
<evidence type="ECO:0000259" key="7">
    <source>
        <dbReference type="Pfam" id="PF07005"/>
    </source>
</evidence>
<dbReference type="SUPFAM" id="SSF142764">
    <property type="entry name" value="YgbK-like"/>
    <property type="match status" value="1"/>
</dbReference>
<dbReference type="EMBL" id="QGQD01000107">
    <property type="protein sequence ID" value="TLC97820.1"/>
    <property type="molecule type" value="Genomic_DNA"/>
</dbReference>
<dbReference type="Gene3D" id="3.40.50.10840">
    <property type="entry name" value="Putative sugar-binding, N-terminal domain"/>
    <property type="match status" value="1"/>
</dbReference>
<evidence type="ECO:0000259" key="8">
    <source>
        <dbReference type="Pfam" id="PF17042"/>
    </source>
</evidence>
<dbReference type="InterPro" id="IPR031475">
    <property type="entry name" value="NBD_C"/>
</dbReference>
<feature type="domain" description="Four-carbon acid sugar kinase N-terminal" evidence="7">
    <location>
        <begin position="42"/>
        <end position="281"/>
    </location>
</feature>
<sequence>MKQNAQTTEALTLDVLDKYPSVDTEHIDLMLRSEYQDFHKKIVVLDDDPTGIQTVHDVYVYTDWEESAINQAFTSKEDMFFLLTNSRSFFREQTIRVHTQIARRIGKTAVENGQGFFLISRGDSTLRGHYPLETEVLKDTLETDCHIPTDGEIICPFFKEGGRYTINNIHYVKEGGFLIPAGNTEFSKDKTFGYTSSDLTEYVEEKSEGRFRKEDCITISLEELRSLELDNITDKLMSASGFAKIIVNAIDYIDIKIFCICLIRALRQGKNFIARSAAALPKVLGQITDVPLLSKKDLIAGKEDKGGIVIIGSHVQKTTDQLNALLESEKDLTFLEFNVNSYFQDGGLNAEVQRILDQAEALIRSNKTVIIYTSRRLLVPDTADKDEILMASVHISDALTSIIRFLTVKPRFIIAKGGITSSDVGTKGLQVKKALVMGQIKKGIPVWLTGEESKFPNTPYIIFPGNVGEVNTLRDIVEEIC</sequence>
<dbReference type="GO" id="GO:0016301">
    <property type="term" value="F:kinase activity"/>
    <property type="evidence" value="ECO:0007669"/>
    <property type="project" value="UniProtKB-KW"/>
</dbReference>
<feature type="domain" description="Four-carbon acid sugar kinase nucleotide binding" evidence="8">
    <location>
        <begin position="309"/>
        <end position="473"/>
    </location>
</feature>
<comment type="similarity">
    <text evidence="1">Belongs to the four-carbon acid sugar kinase family.</text>
</comment>
<keyword evidence="5" id="KW-0067">ATP-binding</keyword>
<accession>A0A4U8PZQ3</accession>
<evidence type="ECO:0008006" key="11">
    <source>
        <dbReference type="Google" id="ProtNLM"/>
    </source>
</evidence>
<dbReference type="AlphaFoldDB" id="A0A4U8PZQ3"/>
<evidence type="ECO:0000256" key="3">
    <source>
        <dbReference type="ARBA" id="ARBA00022741"/>
    </source>
</evidence>
<keyword evidence="4" id="KW-0418">Kinase</keyword>
<gene>
    <name evidence="9" type="ORF">DSM106044_05183</name>
</gene>
<dbReference type="InterPro" id="IPR037051">
    <property type="entry name" value="4-carb_acid_sugar_kinase_N_sf"/>
</dbReference>
<evidence type="ECO:0000256" key="5">
    <source>
        <dbReference type="ARBA" id="ARBA00022840"/>
    </source>
</evidence>
<dbReference type="InterPro" id="IPR010737">
    <property type="entry name" value="4-carb_acid_sugar_kinase_N"/>
</dbReference>
<dbReference type="InterPro" id="IPR042213">
    <property type="entry name" value="NBD_C_sf"/>
</dbReference>
<organism evidence="9 10">
    <name type="scientific">Robinsoniella peoriensis</name>
    <dbReference type="NCBI Taxonomy" id="180332"/>
    <lineage>
        <taxon>Bacteria</taxon>
        <taxon>Bacillati</taxon>
        <taxon>Bacillota</taxon>
        <taxon>Clostridia</taxon>
        <taxon>Lachnospirales</taxon>
        <taxon>Lachnospiraceae</taxon>
        <taxon>Robinsoniella</taxon>
    </lineage>
</organism>
<keyword evidence="6" id="KW-0119">Carbohydrate metabolism</keyword>
<dbReference type="RefSeq" id="WP_138004036.1">
    <property type="nucleotide sequence ID" value="NZ_QGQD01000107.1"/>
</dbReference>
<comment type="caution">
    <text evidence="9">The sequence shown here is derived from an EMBL/GenBank/DDBJ whole genome shotgun (WGS) entry which is preliminary data.</text>
</comment>
<evidence type="ECO:0000256" key="6">
    <source>
        <dbReference type="ARBA" id="ARBA00023277"/>
    </source>
</evidence>
<evidence type="ECO:0000313" key="10">
    <source>
        <dbReference type="Proteomes" id="UP000306509"/>
    </source>
</evidence>
<proteinExistence type="inferred from homology"/>
<dbReference type="STRING" id="180332.GCA_000797495_02288"/>
<name>A0A4U8PZQ3_9FIRM</name>
<keyword evidence="2" id="KW-0808">Transferase</keyword>
<evidence type="ECO:0000256" key="4">
    <source>
        <dbReference type="ARBA" id="ARBA00022777"/>
    </source>
</evidence>
<dbReference type="Pfam" id="PF17042">
    <property type="entry name" value="NBD_C"/>
    <property type="match status" value="1"/>
</dbReference>
<dbReference type="Gene3D" id="3.40.980.20">
    <property type="entry name" value="Four-carbon acid sugar kinase, nucleotide binding domain"/>
    <property type="match status" value="1"/>
</dbReference>